<dbReference type="KEGG" id="vdi:Vdis_2441"/>
<keyword evidence="2" id="KW-1185">Reference proteome</keyword>
<evidence type="ECO:0000313" key="1">
    <source>
        <dbReference type="EMBL" id="ADN51807.1"/>
    </source>
</evidence>
<dbReference type="AlphaFoldDB" id="E1QRJ3"/>
<protein>
    <submittedName>
        <fullName evidence="1">Uncharacterized protein</fullName>
    </submittedName>
</protein>
<dbReference type="HOGENOM" id="CLU_1149870_0_0_2"/>
<reference evidence="2" key="2">
    <citation type="journal article" date="2010" name="Stand. Genomic Sci.">
        <title>Complete genome sequence of Vulcanisaeta distributa type strain (IC-017T).</title>
        <authorList>
            <person name="Mavromatis K."/>
            <person name="Sikorski J."/>
            <person name="Pabst E."/>
            <person name="Teshima H."/>
            <person name="Lapidus A."/>
            <person name="Lucas S."/>
            <person name="Nolan M."/>
            <person name="Glavina Del Rio T."/>
            <person name="Cheng J."/>
            <person name="Bruce D."/>
            <person name="Goodwin L."/>
            <person name="Pitluck S."/>
            <person name="Liolios K."/>
            <person name="Ivanova N."/>
            <person name="Mikhailova N."/>
            <person name="Pati A."/>
            <person name="Chen A."/>
            <person name="Palaniappan K."/>
            <person name="Land M."/>
            <person name="Hauser L."/>
            <person name="Chang Y."/>
            <person name="Jeffries C."/>
            <person name="Rohde M."/>
            <person name="Spring S."/>
            <person name="Goker M."/>
            <person name="Wirth R."/>
            <person name="Woyke T."/>
            <person name="Bristow J."/>
            <person name="Eisen J."/>
            <person name="Markowitz V."/>
            <person name="Hugenholtz P."/>
            <person name="Klenk H."/>
            <person name="Kyrpides N."/>
        </authorList>
    </citation>
    <scope>NUCLEOTIDE SEQUENCE [LARGE SCALE GENOMIC DNA]</scope>
    <source>
        <strain evidence="2">DSM 14429 / JCM 11212 / NBRC 100878 / IC-017</strain>
    </source>
</reference>
<evidence type="ECO:0000313" key="2">
    <source>
        <dbReference type="Proteomes" id="UP000006681"/>
    </source>
</evidence>
<reference evidence="1 2" key="1">
    <citation type="journal article" date="2010" name="Stand. Genomic Sci.">
        <title>Complete genome sequence of Vulcanisaeta distributa type strain (IC-017).</title>
        <authorList>
            <person name="Mavromatis K."/>
            <person name="Sikorski J."/>
            <person name="Pabst E."/>
            <person name="Teshima H."/>
            <person name="Lapidus A."/>
            <person name="Lucas S."/>
            <person name="Nolan M."/>
            <person name="Glavina Del Rio T."/>
            <person name="Cheng J.F."/>
            <person name="Bruce D."/>
            <person name="Goodwin L."/>
            <person name="Pitluck S."/>
            <person name="Liolios K."/>
            <person name="Ivanova N."/>
            <person name="Mikhailova N."/>
            <person name="Pati A."/>
            <person name="Chen A."/>
            <person name="Palaniappan K."/>
            <person name="Land M."/>
            <person name="Hauser L."/>
            <person name="Chang Y.J."/>
            <person name="Jeffries C.D."/>
            <person name="Rohde M."/>
            <person name="Spring S."/>
            <person name="Goker M."/>
            <person name="Wirth R."/>
            <person name="Woyke T."/>
            <person name="Bristow J."/>
            <person name="Eisen J.A."/>
            <person name="Markowitz V."/>
            <person name="Hugenholtz P."/>
            <person name="Klenk H.P."/>
            <person name="Kyrpides N.C."/>
        </authorList>
    </citation>
    <scope>NUCLEOTIDE SEQUENCE [LARGE SCALE GENOMIC DNA]</scope>
    <source>
        <strain evidence="2">DSM 14429 / JCM 11212 / NBRC 100878 / IC-017</strain>
    </source>
</reference>
<name>E1QRJ3_VULDI</name>
<dbReference type="GeneID" id="9753401"/>
<gene>
    <name evidence="1" type="ordered locus">Vdis_2441</name>
</gene>
<organism evidence="1 2">
    <name type="scientific">Vulcanisaeta distributa (strain DSM 14429 / JCM 11212 / NBRC 100878 / IC-017)</name>
    <dbReference type="NCBI Taxonomy" id="572478"/>
    <lineage>
        <taxon>Archaea</taxon>
        <taxon>Thermoproteota</taxon>
        <taxon>Thermoprotei</taxon>
        <taxon>Thermoproteales</taxon>
        <taxon>Thermoproteaceae</taxon>
        <taxon>Vulcanisaeta</taxon>
    </lineage>
</organism>
<dbReference type="OrthoDB" id="28264at2157"/>
<sequence>MEFLAPLGSVNVGGRLLSNAKVSISDKYVFIIGIGPDGSYEERLLEINSDEARQVISNNKDYFNELLDKLDELIISIGREVNVNINVKNVESGDPIQYLMKRLNNHDEYLKLVGDGWRRVLDSTRLGKVSISLAGSDRIYVTHSGNNVTLNLVAEPIDGGVIEVITYTEGKVTGIVRVRVGEDVVVKVDIRSTSSLIILSQARDIDRLGSPFINLMPRVKDHVIKYVNEILDVMRRYGVIQ</sequence>
<dbReference type="Proteomes" id="UP000006681">
    <property type="component" value="Chromosome"/>
</dbReference>
<dbReference type="EMBL" id="CP002100">
    <property type="protein sequence ID" value="ADN51807.1"/>
    <property type="molecule type" value="Genomic_DNA"/>
</dbReference>
<accession>E1QRJ3</accession>
<dbReference type="eggNOG" id="arCOG06058">
    <property type="taxonomic scope" value="Archaea"/>
</dbReference>
<proteinExistence type="predicted"/>
<dbReference type="RefSeq" id="WP_013337532.1">
    <property type="nucleotide sequence ID" value="NC_014537.1"/>
</dbReference>
<dbReference type="STRING" id="572478.Vdis_2441"/>